<proteinExistence type="predicted"/>
<feature type="transmembrane region" description="Helical" evidence="2">
    <location>
        <begin position="130"/>
        <end position="153"/>
    </location>
</feature>
<dbReference type="InterPro" id="IPR002059">
    <property type="entry name" value="CSP_DNA-bd"/>
</dbReference>
<dbReference type="Pfam" id="PF00313">
    <property type="entry name" value="CSD"/>
    <property type="match status" value="1"/>
</dbReference>
<dbReference type="Gene3D" id="2.40.50.140">
    <property type="entry name" value="Nucleic acid-binding proteins"/>
    <property type="match status" value="1"/>
</dbReference>
<accession>A0A428WRR4</accession>
<keyword evidence="5" id="KW-1185">Reference proteome</keyword>
<dbReference type="EMBL" id="QHHU01000015">
    <property type="protein sequence ID" value="RSM45761.1"/>
    <property type="molecule type" value="Genomic_DNA"/>
</dbReference>
<evidence type="ECO:0000313" key="5">
    <source>
        <dbReference type="Proteomes" id="UP000286716"/>
    </source>
</evidence>
<evidence type="ECO:0000256" key="1">
    <source>
        <dbReference type="SAM" id="MobiDB-lite"/>
    </source>
</evidence>
<dbReference type="OrthoDB" id="9806511at2"/>
<keyword evidence="2" id="KW-0472">Membrane</keyword>
<reference evidence="4 5" key="1">
    <citation type="submission" date="2018-05" db="EMBL/GenBank/DDBJ databases">
        <title>Evolution of GPA BGCs.</title>
        <authorList>
            <person name="Waglechner N."/>
            <person name="Wright G.D."/>
        </authorList>
    </citation>
    <scope>NUCLEOTIDE SEQUENCE [LARGE SCALE GENOMIC DNA]</scope>
    <source>
        <strain evidence="4 5">DSM 5908</strain>
    </source>
</reference>
<keyword evidence="2" id="KW-0812">Transmembrane</keyword>
<protein>
    <submittedName>
        <fullName evidence="4">DUF2218 domain-containing protein</fullName>
    </submittedName>
</protein>
<dbReference type="Pfam" id="PF09981">
    <property type="entry name" value="DUF2218"/>
    <property type="match status" value="1"/>
</dbReference>
<keyword evidence="2" id="KW-1133">Transmembrane helix</keyword>
<dbReference type="InterPro" id="IPR012340">
    <property type="entry name" value="NA-bd_OB-fold"/>
</dbReference>
<dbReference type="SUPFAM" id="SSF50249">
    <property type="entry name" value="Nucleic acid-binding proteins"/>
    <property type="match status" value="1"/>
</dbReference>
<sequence length="309" mass="33328">MPVAEAHIATRRAERFLVQLCRHAQAMGEKAGHLHGGDGQARPQVVDVEYAENEGKIRFSWGDCALRSTSDTLTVRVEAGDLDQLARLQGILGADLERFGRRDGLKVSWEGPSGPSRDGEVVRRARGTTIAVVVAVVLAIAAHIAFGGAALAAWRWTSVVADILLALVVLKIVIVALFARKRFRPHRVGFAAHSHRHPPAPSAGTPTARDSHTASIARPATRPDSIAPPVAVRHAAGMAHGTVKFFKPEKGWGAIASPDLPAGCDAWVHFSAIEMDGFRALEAGDPVEFDYEAAQQDSFRFRVTRVRKA</sequence>
<organism evidence="4 5">
    <name type="scientific">Amycolatopsis balhimycina DSM 5908</name>
    <dbReference type="NCBI Taxonomy" id="1081091"/>
    <lineage>
        <taxon>Bacteria</taxon>
        <taxon>Bacillati</taxon>
        <taxon>Actinomycetota</taxon>
        <taxon>Actinomycetes</taxon>
        <taxon>Pseudonocardiales</taxon>
        <taxon>Pseudonocardiaceae</taxon>
        <taxon>Amycolatopsis</taxon>
    </lineage>
</organism>
<dbReference type="GO" id="GO:0003676">
    <property type="term" value="F:nucleic acid binding"/>
    <property type="evidence" value="ECO:0007669"/>
    <property type="project" value="InterPro"/>
</dbReference>
<dbReference type="SMART" id="SM00357">
    <property type="entry name" value="CSP"/>
    <property type="match status" value="1"/>
</dbReference>
<feature type="region of interest" description="Disordered" evidence="1">
    <location>
        <begin position="192"/>
        <end position="225"/>
    </location>
</feature>
<gene>
    <name evidence="4" type="ORF">DMA12_12875</name>
</gene>
<evidence type="ECO:0000313" key="4">
    <source>
        <dbReference type="EMBL" id="RSM45761.1"/>
    </source>
</evidence>
<dbReference type="AlphaFoldDB" id="A0A428WRR4"/>
<evidence type="ECO:0000259" key="3">
    <source>
        <dbReference type="PROSITE" id="PS51857"/>
    </source>
</evidence>
<evidence type="ECO:0000256" key="2">
    <source>
        <dbReference type="SAM" id="Phobius"/>
    </source>
</evidence>
<name>A0A428WRR4_AMYBA</name>
<dbReference type="Proteomes" id="UP000286716">
    <property type="component" value="Unassembled WGS sequence"/>
</dbReference>
<dbReference type="RefSeq" id="WP_020640563.1">
    <property type="nucleotide sequence ID" value="NZ_QHHU01000015.1"/>
</dbReference>
<dbReference type="Gene3D" id="3.30.310.50">
    <property type="entry name" value="Alpha-D-phosphohexomutase, C-terminal domain"/>
    <property type="match status" value="1"/>
</dbReference>
<dbReference type="InterPro" id="IPR011129">
    <property type="entry name" value="CSD"/>
</dbReference>
<comment type="caution">
    <text evidence="4">The sequence shown here is derived from an EMBL/GenBank/DDBJ whole genome shotgun (WGS) entry which is preliminary data.</text>
</comment>
<feature type="domain" description="CSD" evidence="3">
    <location>
        <begin position="238"/>
        <end position="308"/>
    </location>
</feature>
<dbReference type="InterPro" id="IPR014543">
    <property type="entry name" value="UCP028291"/>
</dbReference>
<feature type="transmembrane region" description="Helical" evidence="2">
    <location>
        <begin position="159"/>
        <end position="179"/>
    </location>
</feature>
<dbReference type="PROSITE" id="PS51857">
    <property type="entry name" value="CSD_2"/>
    <property type="match status" value="1"/>
</dbReference>